<dbReference type="SUPFAM" id="SSF47413">
    <property type="entry name" value="lambda repressor-like DNA-binding domains"/>
    <property type="match status" value="1"/>
</dbReference>
<dbReference type="Pfam" id="PF00717">
    <property type="entry name" value="Peptidase_S24"/>
    <property type="match status" value="1"/>
</dbReference>
<proteinExistence type="predicted"/>
<dbReference type="InterPro" id="IPR039418">
    <property type="entry name" value="LexA-like"/>
</dbReference>
<accession>A0ABQ4PRH1</accession>
<dbReference type="RefSeq" id="WP_220783327.1">
    <property type="nucleotide sequence ID" value="NZ_BPEY01000149.1"/>
</dbReference>
<dbReference type="InterPro" id="IPR010982">
    <property type="entry name" value="Lambda_DNA-bd_dom_sf"/>
</dbReference>
<keyword evidence="2 5" id="KW-0238">DNA-binding</keyword>
<dbReference type="EMBL" id="BPEY01000149">
    <property type="protein sequence ID" value="GIU52053.1"/>
    <property type="molecule type" value="Genomic_DNA"/>
</dbReference>
<protein>
    <submittedName>
        <fullName evidence="5">DNA-binding protein RDGA</fullName>
    </submittedName>
</protein>
<name>A0ABQ4PRH1_9GAMM</name>
<reference evidence="5" key="1">
    <citation type="submission" date="2021-05" db="EMBL/GenBank/DDBJ databases">
        <title>Molecular characterization for Shewanella algae harboring chromosomal blaOXA-55-like strains isolated from clinical and environment sample.</title>
        <authorList>
            <person name="Ohama Y."/>
            <person name="Aoki K."/>
            <person name="Harada S."/>
            <person name="Moriya K."/>
            <person name="Ishii Y."/>
            <person name="Tateda K."/>
        </authorList>
    </citation>
    <scope>NUCLEOTIDE SEQUENCE</scope>
    <source>
        <strain evidence="5">JCM 11563</strain>
    </source>
</reference>
<evidence type="ECO:0000313" key="5">
    <source>
        <dbReference type="EMBL" id="GIU52053.1"/>
    </source>
</evidence>
<dbReference type="CDD" id="cd00093">
    <property type="entry name" value="HTH_XRE"/>
    <property type="match status" value="1"/>
</dbReference>
<dbReference type="PROSITE" id="PS50943">
    <property type="entry name" value="HTH_CROC1"/>
    <property type="match status" value="1"/>
</dbReference>
<dbReference type="Gene3D" id="1.10.260.40">
    <property type="entry name" value="lambda repressor-like DNA-binding domains"/>
    <property type="match status" value="1"/>
</dbReference>
<dbReference type="Gene3D" id="2.10.109.10">
    <property type="entry name" value="Umud Fragment, subunit A"/>
    <property type="match status" value="1"/>
</dbReference>
<dbReference type="PANTHER" id="PTHR40661">
    <property type="match status" value="1"/>
</dbReference>
<evidence type="ECO:0000256" key="1">
    <source>
        <dbReference type="ARBA" id="ARBA00023015"/>
    </source>
</evidence>
<dbReference type="GO" id="GO:0003677">
    <property type="term" value="F:DNA binding"/>
    <property type="evidence" value="ECO:0007669"/>
    <property type="project" value="UniProtKB-KW"/>
</dbReference>
<evidence type="ECO:0000256" key="2">
    <source>
        <dbReference type="ARBA" id="ARBA00023125"/>
    </source>
</evidence>
<keyword evidence="6" id="KW-1185">Reference proteome</keyword>
<keyword evidence="1" id="KW-0805">Transcription regulation</keyword>
<dbReference type="Proteomes" id="UP000887104">
    <property type="component" value="Unassembled WGS sequence"/>
</dbReference>
<dbReference type="Pfam" id="PF01381">
    <property type="entry name" value="HTH_3"/>
    <property type="match status" value="1"/>
</dbReference>
<feature type="domain" description="HTH cro/C1-type" evidence="4">
    <location>
        <begin position="9"/>
        <end position="63"/>
    </location>
</feature>
<dbReference type="InterPro" id="IPR001387">
    <property type="entry name" value="Cro/C1-type_HTH"/>
</dbReference>
<dbReference type="PANTHER" id="PTHR40661:SF3">
    <property type="entry name" value="FELS-1 PROPHAGE TRANSCRIPTIONAL REGULATOR"/>
    <property type="match status" value="1"/>
</dbReference>
<dbReference type="InterPro" id="IPR015927">
    <property type="entry name" value="Peptidase_S24_S26A/B/C"/>
</dbReference>
<gene>
    <name evidence="5" type="ORF">TUM4438_43700</name>
</gene>
<dbReference type="SUPFAM" id="SSF51306">
    <property type="entry name" value="LexA/Signal peptidase"/>
    <property type="match status" value="1"/>
</dbReference>
<dbReference type="CDD" id="cd06529">
    <property type="entry name" value="S24_LexA-like"/>
    <property type="match status" value="1"/>
</dbReference>
<dbReference type="SMART" id="SM00530">
    <property type="entry name" value="HTH_XRE"/>
    <property type="match status" value="1"/>
</dbReference>
<evidence type="ECO:0000256" key="3">
    <source>
        <dbReference type="ARBA" id="ARBA00023163"/>
    </source>
</evidence>
<sequence length="204" mass="22751">MRESFGERLRILRVRDGLSQRELAKAMNVSPMAVSQWETNTSEPKMTNLRLLSTFFGVSIEWLSSGQSAPVVCSSNTGTVKVPFYNTTEGESERFAYINVDLLGVNTDDIKSLACIRIEGDSMEPLIQDESIVVLNTSDTHVRDGRAYAFSVRGNIRVKVLTYSTLGMCVKSVNSFYNDEMLTTNDFHKHAKVIGRVIGVVSRL</sequence>
<evidence type="ECO:0000313" key="6">
    <source>
        <dbReference type="Proteomes" id="UP000887104"/>
    </source>
</evidence>
<evidence type="ECO:0000259" key="4">
    <source>
        <dbReference type="PROSITE" id="PS50943"/>
    </source>
</evidence>
<comment type="caution">
    <text evidence="5">The sequence shown here is derived from an EMBL/GenBank/DDBJ whole genome shotgun (WGS) entry which is preliminary data.</text>
</comment>
<dbReference type="InterPro" id="IPR036286">
    <property type="entry name" value="LexA/Signal_pep-like_sf"/>
</dbReference>
<organism evidence="5 6">
    <name type="scientific">Shewanella sairae</name>
    <dbReference type="NCBI Taxonomy" id="190310"/>
    <lineage>
        <taxon>Bacteria</taxon>
        <taxon>Pseudomonadati</taxon>
        <taxon>Pseudomonadota</taxon>
        <taxon>Gammaproteobacteria</taxon>
        <taxon>Alteromonadales</taxon>
        <taxon>Shewanellaceae</taxon>
        <taxon>Shewanella</taxon>
    </lineage>
</organism>
<keyword evidence="3" id="KW-0804">Transcription</keyword>